<evidence type="ECO:0000313" key="2">
    <source>
        <dbReference type="EMBL" id="KIC64489.1"/>
    </source>
</evidence>
<dbReference type="EMBL" id="JWTB01000039">
    <property type="protein sequence ID" value="KIC64489.1"/>
    <property type="molecule type" value="Genomic_DNA"/>
</dbReference>
<feature type="compositionally biased region" description="Low complexity" evidence="1">
    <location>
        <begin position="20"/>
        <end position="32"/>
    </location>
</feature>
<feature type="compositionally biased region" description="Pro residues" evidence="1">
    <location>
        <begin position="33"/>
        <end position="47"/>
    </location>
</feature>
<evidence type="ECO:0000256" key="1">
    <source>
        <dbReference type="SAM" id="MobiDB-lite"/>
    </source>
</evidence>
<dbReference type="AlphaFoldDB" id="A0A0B4CTC5"/>
<evidence type="ECO:0000313" key="3">
    <source>
        <dbReference type="Proteomes" id="UP000031196"/>
    </source>
</evidence>
<sequence length="240" mass="25162">MLLSAAFLAGCTPQPETGQPAPSSPGTATAPMTPTPTPPPSQVPSPAPVTEAGNPAAAWTTFTTADGTMAFDLPSAWRVKDPAGELAEGGGAFAEVRNQAGKVMATLRTNMATGSTCTERYPYDILDTADIPVLVQDGVVPQFVFETRKNSAARGTYRTPAAGYGITSGPAASGPDACPIFQFFRWPPNAAMFGASYDPGNNATPGDPSLPYLDLAKKYRDTAEYADIRRMITSLRPANR</sequence>
<gene>
    <name evidence="2" type="ORF">RM50_18045</name>
</gene>
<name>A0A0B4CTC5_PSEPS</name>
<dbReference type="Proteomes" id="UP000031196">
    <property type="component" value="Unassembled WGS sequence"/>
</dbReference>
<protein>
    <submittedName>
        <fullName evidence="2">Uncharacterized protein</fullName>
    </submittedName>
</protein>
<proteinExistence type="predicted"/>
<dbReference type="OrthoDB" id="4940384at2"/>
<organism evidence="2 3">
    <name type="scientific">Pseudarthrobacter phenanthrenivorans</name>
    <name type="common">Arthrobacter phenanthrenivorans</name>
    <dbReference type="NCBI Taxonomy" id="361575"/>
    <lineage>
        <taxon>Bacteria</taxon>
        <taxon>Bacillati</taxon>
        <taxon>Actinomycetota</taxon>
        <taxon>Actinomycetes</taxon>
        <taxon>Micrococcales</taxon>
        <taxon>Micrococcaceae</taxon>
        <taxon>Pseudarthrobacter</taxon>
    </lineage>
</organism>
<accession>A0A0B4CTC5</accession>
<comment type="caution">
    <text evidence="2">The sequence shown here is derived from an EMBL/GenBank/DDBJ whole genome shotgun (WGS) entry which is preliminary data.</text>
</comment>
<feature type="region of interest" description="Disordered" evidence="1">
    <location>
        <begin position="8"/>
        <end position="53"/>
    </location>
</feature>
<reference evidence="2 3" key="1">
    <citation type="submission" date="2014-12" db="EMBL/GenBank/DDBJ databases">
        <title>Genome sequencing of Arthrobacter phenanthrenivorans SWC37.</title>
        <authorList>
            <person name="Tan P.W."/>
            <person name="Chan K.-G."/>
        </authorList>
    </citation>
    <scope>NUCLEOTIDE SEQUENCE [LARGE SCALE GENOMIC DNA]</scope>
    <source>
        <strain evidence="2 3">SWC37</strain>
    </source>
</reference>